<accession>A0A1B6GNV6</accession>
<dbReference type="EMBL" id="GECZ01005657">
    <property type="protein sequence ID" value="JAS64112.1"/>
    <property type="molecule type" value="Transcribed_RNA"/>
</dbReference>
<reference evidence="2" key="1">
    <citation type="submission" date="2015-11" db="EMBL/GenBank/DDBJ databases">
        <title>De novo transcriptome assembly of four potential Pierce s Disease insect vectors from Arizona vineyards.</title>
        <authorList>
            <person name="Tassone E.E."/>
        </authorList>
    </citation>
    <scope>NUCLEOTIDE SEQUENCE</scope>
</reference>
<gene>
    <name evidence="2" type="ORF">g.46203</name>
</gene>
<feature type="non-terminal residue" evidence="2">
    <location>
        <position position="109"/>
    </location>
</feature>
<feature type="non-terminal residue" evidence="2">
    <location>
        <position position="1"/>
    </location>
</feature>
<evidence type="ECO:0000313" key="2">
    <source>
        <dbReference type="EMBL" id="JAS64112.1"/>
    </source>
</evidence>
<name>A0A1B6GNV6_9HEMI</name>
<feature type="compositionally biased region" description="Polar residues" evidence="1">
    <location>
        <begin position="1"/>
        <end position="40"/>
    </location>
</feature>
<protein>
    <submittedName>
        <fullName evidence="2">Uncharacterized protein</fullName>
    </submittedName>
</protein>
<organism evidence="2">
    <name type="scientific">Cuerna arida</name>
    <dbReference type="NCBI Taxonomy" id="1464854"/>
    <lineage>
        <taxon>Eukaryota</taxon>
        <taxon>Metazoa</taxon>
        <taxon>Ecdysozoa</taxon>
        <taxon>Arthropoda</taxon>
        <taxon>Hexapoda</taxon>
        <taxon>Insecta</taxon>
        <taxon>Pterygota</taxon>
        <taxon>Neoptera</taxon>
        <taxon>Paraneoptera</taxon>
        <taxon>Hemiptera</taxon>
        <taxon>Auchenorrhyncha</taxon>
        <taxon>Membracoidea</taxon>
        <taxon>Cicadellidae</taxon>
        <taxon>Cicadellinae</taxon>
        <taxon>Proconiini</taxon>
        <taxon>Cuerna</taxon>
    </lineage>
</organism>
<proteinExistence type="predicted"/>
<feature type="region of interest" description="Disordered" evidence="1">
    <location>
        <begin position="1"/>
        <end position="43"/>
    </location>
</feature>
<dbReference type="AlphaFoldDB" id="A0A1B6GNV6"/>
<evidence type="ECO:0000256" key="1">
    <source>
        <dbReference type="SAM" id="MobiDB-lite"/>
    </source>
</evidence>
<sequence>TSNNPTNVTVKARTNASVKTSSDSGNEPQFYHNTQTVSEPSETKFECKTEPQNDDFADLDQCAAALEKDAVNCGDSFVGEAVPDDFFTNLISEVSTYSDFIKDFDFATD</sequence>